<feature type="transmembrane region" description="Helical" evidence="1">
    <location>
        <begin position="204"/>
        <end position="221"/>
    </location>
</feature>
<dbReference type="RefSeq" id="WP_309795773.1">
    <property type="nucleotide sequence ID" value="NZ_JAVDPW010000006.1"/>
</dbReference>
<accession>A0ABU1JQP0</accession>
<keyword evidence="1" id="KW-0812">Transmembrane</keyword>
<dbReference type="PROSITE" id="PS50125">
    <property type="entry name" value="GUANYLATE_CYCLASE_2"/>
    <property type="match status" value="1"/>
</dbReference>
<keyword evidence="1" id="KW-1133">Transmembrane helix</keyword>
<gene>
    <name evidence="3" type="ORF">E9232_003462</name>
</gene>
<dbReference type="InterPro" id="IPR001054">
    <property type="entry name" value="A/G_cyclase"/>
</dbReference>
<comment type="caution">
    <text evidence="3">The sequence shown here is derived from an EMBL/GenBank/DDBJ whole genome shotgun (WGS) entry which is preliminary data.</text>
</comment>
<dbReference type="SUPFAM" id="SSF55073">
    <property type="entry name" value="Nucleotide cyclase"/>
    <property type="match status" value="1"/>
</dbReference>
<dbReference type="Pfam" id="PF00211">
    <property type="entry name" value="Guanylate_cyc"/>
    <property type="match status" value="1"/>
</dbReference>
<organism evidence="3 4">
    <name type="scientific">Inquilinus ginsengisoli</name>
    <dbReference type="NCBI Taxonomy" id="363840"/>
    <lineage>
        <taxon>Bacteria</taxon>
        <taxon>Pseudomonadati</taxon>
        <taxon>Pseudomonadota</taxon>
        <taxon>Alphaproteobacteria</taxon>
        <taxon>Rhodospirillales</taxon>
        <taxon>Rhodospirillaceae</taxon>
        <taxon>Inquilinus</taxon>
    </lineage>
</organism>
<evidence type="ECO:0000256" key="1">
    <source>
        <dbReference type="SAM" id="Phobius"/>
    </source>
</evidence>
<keyword evidence="1" id="KW-0472">Membrane</keyword>
<evidence type="ECO:0000313" key="3">
    <source>
        <dbReference type="EMBL" id="MDR6290936.1"/>
    </source>
</evidence>
<dbReference type="InterPro" id="IPR050697">
    <property type="entry name" value="Adenylyl/Guanylyl_Cyclase_3/4"/>
</dbReference>
<reference evidence="3 4" key="1">
    <citation type="submission" date="2023-07" db="EMBL/GenBank/DDBJ databases">
        <title>Sorghum-associated microbial communities from plants grown in Nebraska, USA.</title>
        <authorList>
            <person name="Schachtman D."/>
        </authorList>
    </citation>
    <scope>NUCLEOTIDE SEQUENCE [LARGE SCALE GENOMIC DNA]</scope>
    <source>
        <strain evidence="3 4">584</strain>
    </source>
</reference>
<dbReference type="PANTHER" id="PTHR43081">
    <property type="entry name" value="ADENYLATE CYCLASE, TERMINAL-DIFFERENTIATION SPECIFIC-RELATED"/>
    <property type="match status" value="1"/>
</dbReference>
<name>A0ABU1JQP0_9PROT</name>
<evidence type="ECO:0000259" key="2">
    <source>
        <dbReference type="PROSITE" id="PS50125"/>
    </source>
</evidence>
<dbReference type="EMBL" id="JAVDPW010000006">
    <property type="protein sequence ID" value="MDR6290936.1"/>
    <property type="molecule type" value="Genomic_DNA"/>
</dbReference>
<keyword evidence="4" id="KW-1185">Reference proteome</keyword>
<dbReference type="CDD" id="cd07302">
    <property type="entry name" value="CHD"/>
    <property type="match status" value="1"/>
</dbReference>
<sequence length="258" mass="27390">MPPPERRLTAIFCADVVGYSRLVGQDETGTLARLDQARAILQTAIAAQGGRVFNLAGDGLLAEFPSALGAVQAAIAAQDSLGVWAADQPEGQRMRLRIGVNLGDVVVSGADLLGDGVNVAARLQEVALPGGICLSGAVHDQVRGRIETGFADLGPRPMKNIAEPVRVYALRMGADAHRVESVTPQVAPVVADDGSLFGHFRRRLIGGVMLLALLLVINLMTDPRDLWVRWVALGLAIMLVMPMVRRLLSGRPLGARSK</sequence>
<evidence type="ECO:0000313" key="4">
    <source>
        <dbReference type="Proteomes" id="UP001262410"/>
    </source>
</evidence>
<proteinExistence type="predicted"/>
<feature type="domain" description="Guanylate cyclase" evidence="2">
    <location>
        <begin position="10"/>
        <end position="124"/>
    </location>
</feature>
<dbReference type="PANTHER" id="PTHR43081:SF19">
    <property type="entry name" value="PH-SENSITIVE ADENYLATE CYCLASE RV1264"/>
    <property type="match status" value="1"/>
</dbReference>
<feature type="transmembrane region" description="Helical" evidence="1">
    <location>
        <begin position="227"/>
        <end position="248"/>
    </location>
</feature>
<dbReference type="InterPro" id="IPR029787">
    <property type="entry name" value="Nucleotide_cyclase"/>
</dbReference>
<dbReference type="Proteomes" id="UP001262410">
    <property type="component" value="Unassembled WGS sequence"/>
</dbReference>
<dbReference type="Gene3D" id="3.30.70.1230">
    <property type="entry name" value="Nucleotide cyclase"/>
    <property type="match status" value="1"/>
</dbReference>
<protein>
    <submittedName>
        <fullName evidence="3">Class 3 adenylate cyclase</fullName>
    </submittedName>
</protein>